<proteinExistence type="predicted"/>
<evidence type="ECO:0000313" key="2">
    <source>
        <dbReference type="EMBL" id="GFS06760.1"/>
    </source>
</evidence>
<accession>A0AAV4IA25</accession>
<organism evidence="2 3">
    <name type="scientific">Elysia marginata</name>
    <dbReference type="NCBI Taxonomy" id="1093978"/>
    <lineage>
        <taxon>Eukaryota</taxon>
        <taxon>Metazoa</taxon>
        <taxon>Spiralia</taxon>
        <taxon>Lophotrochozoa</taxon>
        <taxon>Mollusca</taxon>
        <taxon>Gastropoda</taxon>
        <taxon>Heterobranchia</taxon>
        <taxon>Euthyneura</taxon>
        <taxon>Panpulmonata</taxon>
        <taxon>Sacoglossa</taxon>
        <taxon>Placobranchoidea</taxon>
        <taxon>Plakobranchidae</taxon>
        <taxon>Elysia</taxon>
    </lineage>
</organism>
<gene>
    <name evidence="2" type="ORF">ElyMa_001233700</name>
</gene>
<keyword evidence="3" id="KW-1185">Reference proteome</keyword>
<dbReference type="Proteomes" id="UP000762676">
    <property type="component" value="Unassembled WGS sequence"/>
</dbReference>
<protein>
    <submittedName>
        <fullName evidence="2">Uncharacterized protein</fullName>
    </submittedName>
</protein>
<feature type="compositionally biased region" description="Basic residues" evidence="1">
    <location>
        <begin position="56"/>
        <end position="66"/>
    </location>
</feature>
<feature type="region of interest" description="Disordered" evidence="1">
    <location>
        <begin position="33"/>
        <end position="72"/>
    </location>
</feature>
<dbReference type="EMBL" id="BMAT01002423">
    <property type="protein sequence ID" value="GFS06760.1"/>
    <property type="molecule type" value="Genomic_DNA"/>
</dbReference>
<sequence>MDDKQWPYGDHNPMWYTLDPDLEQLDCLSPRSIAEREHSTPARHARHAPCQDGAKRRITRGGRRRVAVGGQHSVNRYHHETPVFVSGQVAITATRLETPVNREAFAHSPTWLAAPCFNMTHPELRGSFL</sequence>
<dbReference type="AlphaFoldDB" id="A0AAV4IA25"/>
<reference evidence="2 3" key="1">
    <citation type="journal article" date="2021" name="Elife">
        <title>Chloroplast acquisition without the gene transfer in kleptoplastic sea slugs, Plakobranchus ocellatus.</title>
        <authorList>
            <person name="Maeda T."/>
            <person name="Takahashi S."/>
            <person name="Yoshida T."/>
            <person name="Shimamura S."/>
            <person name="Takaki Y."/>
            <person name="Nagai Y."/>
            <person name="Toyoda A."/>
            <person name="Suzuki Y."/>
            <person name="Arimoto A."/>
            <person name="Ishii H."/>
            <person name="Satoh N."/>
            <person name="Nishiyama T."/>
            <person name="Hasebe M."/>
            <person name="Maruyama T."/>
            <person name="Minagawa J."/>
            <person name="Obokata J."/>
            <person name="Shigenobu S."/>
        </authorList>
    </citation>
    <scope>NUCLEOTIDE SEQUENCE [LARGE SCALE GENOMIC DNA]</scope>
</reference>
<evidence type="ECO:0000256" key="1">
    <source>
        <dbReference type="SAM" id="MobiDB-lite"/>
    </source>
</evidence>
<evidence type="ECO:0000313" key="3">
    <source>
        <dbReference type="Proteomes" id="UP000762676"/>
    </source>
</evidence>
<name>A0AAV4IA25_9GAST</name>
<comment type="caution">
    <text evidence="2">The sequence shown here is derived from an EMBL/GenBank/DDBJ whole genome shotgun (WGS) entry which is preliminary data.</text>
</comment>